<dbReference type="FunFam" id="3.90.70.10:FF:000078">
    <property type="entry name" value="Ubiquitin carboxyl-terminal hydrolase 23"/>
    <property type="match status" value="1"/>
</dbReference>
<reference evidence="5 6" key="1">
    <citation type="journal article" date="2024" name="Plant Biotechnol. J.">
        <title>Dendrobium thyrsiflorum genome and its molecular insights into genes involved in important horticultural traits.</title>
        <authorList>
            <person name="Chen B."/>
            <person name="Wang J.Y."/>
            <person name="Zheng P.J."/>
            <person name="Li K.L."/>
            <person name="Liang Y.M."/>
            <person name="Chen X.F."/>
            <person name="Zhang C."/>
            <person name="Zhao X."/>
            <person name="He X."/>
            <person name="Zhang G.Q."/>
            <person name="Liu Z.J."/>
            <person name="Xu Q."/>
        </authorList>
    </citation>
    <scope>NUCLEOTIDE SEQUENCE [LARGE SCALE GENOMIC DNA]</scope>
    <source>
        <strain evidence="5">GZMU011</strain>
    </source>
</reference>
<evidence type="ECO:0000256" key="2">
    <source>
        <dbReference type="RuleBase" id="RU366025"/>
    </source>
</evidence>
<name>A0ABD0TV87_DENTH</name>
<dbReference type="InterPro" id="IPR028889">
    <property type="entry name" value="USP"/>
</dbReference>
<keyword evidence="2" id="KW-0788">Thiol protease</keyword>
<evidence type="ECO:0000259" key="4">
    <source>
        <dbReference type="PROSITE" id="PS50235"/>
    </source>
</evidence>
<dbReference type="SUPFAM" id="SSF54001">
    <property type="entry name" value="Cysteine proteinases"/>
    <property type="match status" value="1"/>
</dbReference>
<dbReference type="InterPro" id="IPR038765">
    <property type="entry name" value="Papain-like_cys_pep_sf"/>
</dbReference>
<sequence>MMAVAEEAVQSTAEAQMEMQRENEIYLAKRQYNAVPTSLGELRLENLKPGSSGAGAGTSGGGVGVVEVTNAKRSVLGEFYEHGFDPELSFRIRFQKIGAGLENMGNTCYLNSVLQCLTYTEPFAAYLQSGKHKSTCRNAGFCAMCALQNHVMDALQSTGKILRPFHLVKNLKRISSNFRNSRQEDAHEYMVNLLESMHKCCLPYGVSSESPSAYEKSQVHKIFGGQLRSQVKCMQCSYCSNKFDPFLDLSLEILKADSLMKALTHFTAVELLDGGERQYQCQRCEEKVKAFKQLSIHKAPYVLTIHLKRFDSSITGEKLSKKVVYGPTLNLNPFISDPREGDYRYTLYGVLVHAGWTTYSGHYFCYVRTSAGMWYSLDDNQVTEVSEKTVLSREAYMLFYVRDRTVGVKGAVEVSPKPDISSSAIGNKTIPVVERKPSTAVYTSVHTRHDGTSSELVPAPGALSQESVKYEGSLFHCNVQIETKCSCLQGGDSNKHKKTPSKGPEKSLPLMDSKLPSNGDDKESNFANDNAQDGALAHRMETDHPPPPDDVEKVLRQSNTMNDSIQKEAVGTRLVDQNNGLKGHEFETCSSNLKLQKGGESFLKSLETKSVESLLSCATVCSVQLETHSDIITENLLFSSDQTESKLKKPRKSSSANGWYFGRKQLFFMSLHLPKNKRKGSKKLKLISRKKIIKRIVDDLNNDSHGASTSETFQAINFCSRHPPRKHLHFSTSRKSKGKEGIKRGSSSVHNKEFNIDMKNLMLEASNKPTRFCSSEGDSRVKCKNAEEKNIQKLSVNLLMTSLKQTSVASWDDNFPAEKMNQIEYNSKRNIGCILDECDEDDYDKDKRKKVKKSRQWFGVVEQNPFQETAIFKTQQKRPKNKGRAEKPRNQPFRILRSVNFYYK</sequence>
<comment type="similarity">
    <text evidence="1 2">Belongs to the peptidase C19 family.</text>
</comment>
<accession>A0ABD0TV87</accession>
<dbReference type="GO" id="GO:0004843">
    <property type="term" value="F:cysteine-type deubiquitinase activity"/>
    <property type="evidence" value="ECO:0007669"/>
    <property type="project" value="UniProtKB-UniRule"/>
</dbReference>
<dbReference type="PROSITE" id="PS50235">
    <property type="entry name" value="USP_3"/>
    <property type="match status" value="1"/>
</dbReference>
<evidence type="ECO:0000256" key="1">
    <source>
        <dbReference type="ARBA" id="ARBA00009085"/>
    </source>
</evidence>
<feature type="region of interest" description="Disordered" evidence="3">
    <location>
        <begin position="726"/>
        <end position="747"/>
    </location>
</feature>
<dbReference type="Pfam" id="PF00443">
    <property type="entry name" value="UCH"/>
    <property type="match status" value="1"/>
</dbReference>
<organism evidence="5 6">
    <name type="scientific">Dendrobium thyrsiflorum</name>
    <name type="common">Pinecone-like raceme dendrobium</name>
    <name type="synonym">Orchid</name>
    <dbReference type="NCBI Taxonomy" id="117978"/>
    <lineage>
        <taxon>Eukaryota</taxon>
        <taxon>Viridiplantae</taxon>
        <taxon>Streptophyta</taxon>
        <taxon>Embryophyta</taxon>
        <taxon>Tracheophyta</taxon>
        <taxon>Spermatophyta</taxon>
        <taxon>Magnoliopsida</taxon>
        <taxon>Liliopsida</taxon>
        <taxon>Asparagales</taxon>
        <taxon>Orchidaceae</taxon>
        <taxon>Epidendroideae</taxon>
        <taxon>Malaxideae</taxon>
        <taxon>Dendrobiinae</taxon>
        <taxon>Dendrobium</taxon>
    </lineage>
</organism>
<dbReference type="EMBL" id="JANQDX010000020">
    <property type="protein sequence ID" value="KAL0903571.1"/>
    <property type="molecule type" value="Genomic_DNA"/>
</dbReference>
<dbReference type="PROSITE" id="PS00973">
    <property type="entry name" value="USP_2"/>
    <property type="match status" value="1"/>
</dbReference>
<keyword evidence="2" id="KW-0378">Hydrolase</keyword>
<feature type="region of interest" description="Disordered" evidence="3">
    <location>
        <begin position="488"/>
        <end position="529"/>
    </location>
</feature>
<evidence type="ECO:0000256" key="3">
    <source>
        <dbReference type="SAM" id="MobiDB-lite"/>
    </source>
</evidence>
<proteinExistence type="inferred from homology"/>
<dbReference type="CDD" id="cd02661">
    <property type="entry name" value="Peptidase_C19E"/>
    <property type="match status" value="1"/>
</dbReference>
<gene>
    <name evidence="5" type="ORF">M5K25_027959</name>
</gene>
<dbReference type="Gene3D" id="3.90.70.10">
    <property type="entry name" value="Cysteine proteinases"/>
    <property type="match status" value="1"/>
</dbReference>
<dbReference type="InterPro" id="IPR018200">
    <property type="entry name" value="USP_CS"/>
</dbReference>
<dbReference type="InterPro" id="IPR050164">
    <property type="entry name" value="Peptidase_C19"/>
</dbReference>
<dbReference type="GO" id="GO:0006508">
    <property type="term" value="P:proteolysis"/>
    <property type="evidence" value="ECO:0007669"/>
    <property type="project" value="UniProtKB-KW"/>
</dbReference>
<evidence type="ECO:0000313" key="5">
    <source>
        <dbReference type="EMBL" id="KAL0903571.1"/>
    </source>
</evidence>
<dbReference type="Proteomes" id="UP001552299">
    <property type="component" value="Unassembled WGS sequence"/>
</dbReference>
<dbReference type="EC" id="3.4.19.12" evidence="2"/>
<comment type="function">
    <text evidence="2">Recognizes and hydrolyzes the peptide bond at the C-terminal Gly of ubiquitin. Involved in the processing of poly-ubiquitin precursors as well as that of ubiquitinated proteins.</text>
</comment>
<keyword evidence="2" id="KW-0833">Ubl conjugation pathway</keyword>
<feature type="compositionally biased region" description="Basic residues" evidence="3">
    <location>
        <begin position="726"/>
        <end position="737"/>
    </location>
</feature>
<keyword evidence="2" id="KW-0645">Protease</keyword>
<evidence type="ECO:0000313" key="6">
    <source>
        <dbReference type="Proteomes" id="UP001552299"/>
    </source>
</evidence>
<protein>
    <recommendedName>
        <fullName evidence="2">Ubiquitin carboxyl-terminal hydrolase</fullName>
        <ecNumber evidence="2">3.4.19.12</ecNumber>
    </recommendedName>
</protein>
<dbReference type="PROSITE" id="PS00972">
    <property type="entry name" value="USP_1"/>
    <property type="match status" value="1"/>
</dbReference>
<dbReference type="PANTHER" id="PTHR24006:SF663">
    <property type="entry name" value="UBIQUITIN CARBOXYL-TERMINAL HYDROLASE 23"/>
    <property type="match status" value="1"/>
</dbReference>
<dbReference type="AlphaFoldDB" id="A0ABD0TV87"/>
<keyword evidence="6" id="KW-1185">Reference proteome</keyword>
<feature type="domain" description="USP" evidence="4">
    <location>
        <begin position="99"/>
        <end position="403"/>
    </location>
</feature>
<dbReference type="InterPro" id="IPR001394">
    <property type="entry name" value="Peptidase_C19_UCH"/>
</dbReference>
<comment type="caution">
    <text evidence="5">The sequence shown here is derived from an EMBL/GenBank/DDBJ whole genome shotgun (WGS) entry which is preliminary data.</text>
</comment>
<dbReference type="PANTHER" id="PTHR24006">
    <property type="entry name" value="UBIQUITIN CARBOXYL-TERMINAL HYDROLASE"/>
    <property type="match status" value="1"/>
</dbReference>
<comment type="catalytic activity">
    <reaction evidence="2">
        <text>Thiol-dependent hydrolysis of ester, thioester, amide, peptide and isopeptide bonds formed by the C-terminal Gly of ubiquitin (a 76-residue protein attached to proteins as an intracellular targeting signal).</text>
        <dbReference type="EC" id="3.4.19.12"/>
    </reaction>
</comment>